<dbReference type="GO" id="GO:0015344">
    <property type="term" value="F:siderophore uptake transmembrane transporter activity"/>
    <property type="evidence" value="ECO:0007669"/>
    <property type="project" value="TreeGrafter"/>
</dbReference>
<dbReference type="InterPro" id="IPR012910">
    <property type="entry name" value="Plug_dom"/>
</dbReference>
<evidence type="ECO:0000256" key="1">
    <source>
        <dbReference type="ARBA" id="ARBA00022729"/>
    </source>
</evidence>
<dbReference type="Gene3D" id="2.170.130.10">
    <property type="entry name" value="TonB-dependent receptor, plug domain"/>
    <property type="match status" value="1"/>
</dbReference>
<dbReference type="InterPro" id="IPR037066">
    <property type="entry name" value="Plug_dom_sf"/>
</dbReference>
<comment type="caution">
    <text evidence="4">The sequence shown here is derived from an EMBL/GenBank/DDBJ whole genome shotgun (WGS) entry which is preliminary data.</text>
</comment>
<dbReference type="AlphaFoldDB" id="A0A840CV35"/>
<name>A0A840CV35_9BACE</name>
<feature type="domain" description="TonB-dependent receptor plug" evidence="3">
    <location>
        <begin position="125"/>
        <end position="246"/>
    </location>
</feature>
<accession>A0A840CV35</accession>
<dbReference type="SUPFAM" id="SSF56935">
    <property type="entry name" value="Porins"/>
    <property type="match status" value="1"/>
</dbReference>
<dbReference type="PANTHER" id="PTHR30069:SF29">
    <property type="entry name" value="HEMOGLOBIN AND HEMOGLOBIN-HAPTOGLOBIN-BINDING PROTEIN 1-RELATED"/>
    <property type="match status" value="1"/>
</dbReference>
<dbReference type="RefSeq" id="WP_183208279.1">
    <property type="nucleotide sequence ID" value="NZ_JACIER010000005.1"/>
</dbReference>
<evidence type="ECO:0000259" key="3">
    <source>
        <dbReference type="Pfam" id="PF07715"/>
    </source>
</evidence>
<dbReference type="SUPFAM" id="SSF49464">
    <property type="entry name" value="Carboxypeptidase regulatory domain-like"/>
    <property type="match status" value="1"/>
</dbReference>
<dbReference type="Proteomes" id="UP000560658">
    <property type="component" value="Unassembled WGS sequence"/>
</dbReference>
<dbReference type="InterPro" id="IPR039426">
    <property type="entry name" value="TonB-dep_rcpt-like"/>
</dbReference>
<reference evidence="4" key="1">
    <citation type="submission" date="2020-08" db="EMBL/GenBank/DDBJ databases">
        <title>Genomic Encyclopedia of Type Strains, Phase IV (KMG-IV): sequencing the most valuable type-strain genomes for metagenomic binning, comparative biology and taxonomic classification.</title>
        <authorList>
            <person name="Goeker M."/>
        </authorList>
    </citation>
    <scope>NUCLEOTIDE SEQUENCE [LARGE SCALE GENOMIC DNA]</scope>
    <source>
        <strain evidence="4">DSM 105720</strain>
    </source>
</reference>
<organism evidence="4 5">
    <name type="scientific">Bacteroides reticulotermitis</name>
    <dbReference type="NCBI Taxonomy" id="1133319"/>
    <lineage>
        <taxon>Bacteria</taxon>
        <taxon>Pseudomonadati</taxon>
        <taxon>Bacteroidota</taxon>
        <taxon>Bacteroidia</taxon>
        <taxon>Bacteroidales</taxon>
        <taxon>Bacteroidaceae</taxon>
        <taxon>Bacteroides</taxon>
    </lineage>
</organism>
<keyword evidence="5" id="KW-1185">Reference proteome</keyword>
<sequence>MKSKVAYIFFWFLLSSSLPVVAQQIVSLSGQVRDEQTKEALAFATIQLIDNDKVKYAAITDVNGKYHFSEIIPGEYRIVISYLGYDKTDQKLSITQKLTRPFFLKSSSTSLNEVVVTASESKGITSASKIDRTAMQHLQPTSFTDLLELLPGGKTTDPNMGKSNLIRIREAGSTSEAIASLGVGFVVDGMPINTDANLQYIPGTTKGDGKESVSKGVDMRAISTDNIESVEIVRGIPSVSYGNLTGGLVVIKRKNTETPFSARFKADQVSKLISIGKGIKLTHSGNDILNADLNYLDSKVDPRDSRENYKRLTASLRWNAVRQMQQGGMEWNASVDYTGSFDNVKRDKDITIKEDKYKSSYDQYRLNGGWQWKPDQSFIKAVRAEASLSQSFDRIEEVKSVAIDRPMGIPNSLEEGERDGLYLPYSYIANMVVDGKPLYARVKLSGDFGFKWGQSTHAIKAGVEWNYDKNLGDGRVYDLTRPLNPATTSRPRKYSDIPAGERLSFYLEEGIKLPVGAHRFQLVAGVIGTSMLNLSEQFSMKGKVYIDPRFNFQWQLPALGANEDWDMEISAGIGWLSKMPTLAQMYPDMKYIDIVQLNYYHTDPDLRRINVMTYKWDNTNFALEPARNRKWEVRWSLSHKGNNFSVTYFEEKMNNAFRDMSYYRTLNYKKYEADMSYTPDTLINTYTKVGNGTRVRKQGVEFQFSSKRIDLLKTKITVNGAWFRTIYSTRDPQYKESSILLNGEQLKYVGLYDWEDGTEQQRFNTRFMFDTYLPKLGLIFSTTAECTWFTNSRNLWNDGVPVSYVNKRGIISEFTAADATDMQLQHLINRYSSTYFNKETVPFAMDINLKATKKIGKYMDVSLFVNRILNVYPEYTRNDQLIRRTSSPYFGMEANLTF</sequence>
<keyword evidence="1 2" id="KW-0732">Signal</keyword>
<dbReference type="EMBL" id="JACIER010000005">
    <property type="protein sequence ID" value="MBB4043917.1"/>
    <property type="molecule type" value="Genomic_DNA"/>
</dbReference>
<dbReference type="Pfam" id="PF13715">
    <property type="entry name" value="CarbopepD_reg_2"/>
    <property type="match status" value="1"/>
</dbReference>
<proteinExistence type="predicted"/>
<evidence type="ECO:0000313" key="4">
    <source>
        <dbReference type="EMBL" id="MBB4043917.1"/>
    </source>
</evidence>
<feature type="chain" id="PRO_5032799927" description="TonB-dependent receptor plug domain-containing protein" evidence="2">
    <location>
        <begin position="23"/>
        <end position="898"/>
    </location>
</feature>
<dbReference type="InterPro" id="IPR008969">
    <property type="entry name" value="CarboxyPept-like_regulatory"/>
</dbReference>
<dbReference type="PANTHER" id="PTHR30069">
    <property type="entry name" value="TONB-DEPENDENT OUTER MEMBRANE RECEPTOR"/>
    <property type="match status" value="1"/>
</dbReference>
<evidence type="ECO:0000256" key="2">
    <source>
        <dbReference type="SAM" id="SignalP"/>
    </source>
</evidence>
<dbReference type="GO" id="GO:0044718">
    <property type="term" value="P:siderophore transmembrane transport"/>
    <property type="evidence" value="ECO:0007669"/>
    <property type="project" value="TreeGrafter"/>
</dbReference>
<dbReference type="Pfam" id="PF07715">
    <property type="entry name" value="Plug"/>
    <property type="match status" value="1"/>
</dbReference>
<dbReference type="Gene3D" id="2.60.40.1120">
    <property type="entry name" value="Carboxypeptidase-like, regulatory domain"/>
    <property type="match status" value="1"/>
</dbReference>
<protein>
    <recommendedName>
        <fullName evidence="3">TonB-dependent receptor plug domain-containing protein</fullName>
    </recommendedName>
</protein>
<evidence type="ECO:0000313" key="5">
    <source>
        <dbReference type="Proteomes" id="UP000560658"/>
    </source>
</evidence>
<dbReference type="GO" id="GO:0009279">
    <property type="term" value="C:cell outer membrane"/>
    <property type="evidence" value="ECO:0007669"/>
    <property type="project" value="TreeGrafter"/>
</dbReference>
<gene>
    <name evidence="4" type="ORF">GGR06_001703</name>
</gene>
<feature type="signal peptide" evidence="2">
    <location>
        <begin position="1"/>
        <end position="22"/>
    </location>
</feature>